<dbReference type="Proteomes" id="UP000233782">
    <property type="component" value="Unassembled WGS sequence"/>
</dbReference>
<reference evidence="2 3" key="1">
    <citation type="submission" date="2017-12" db="EMBL/GenBank/DDBJ databases">
        <title>Genomic Encyclopedia of Type Strains, Phase III (KMG-III): the genomes of soil and plant-associated and newly described type strains.</title>
        <authorList>
            <person name="Whitman W."/>
        </authorList>
    </citation>
    <scope>NUCLEOTIDE SEQUENCE [LARGE SCALE GENOMIC DNA]</scope>
    <source>
        <strain evidence="2 3">LP43</strain>
    </source>
</reference>
<proteinExistence type="predicted"/>
<dbReference type="EMBL" id="PJMU01000002">
    <property type="protein sequence ID" value="PKV67195.1"/>
    <property type="molecule type" value="Genomic_DNA"/>
</dbReference>
<evidence type="ECO:0000313" key="2">
    <source>
        <dbReference type="EMBL" id="PKV67195.1"/>
    </source>
</evidence>
<protein>
    <submittedName>
        <fullName evidence="2">Uncharacterized protein</fullName>
    </submittedName>
</protein>
<dbReference type="AlphaFoldDB" id="A0A2N3UCX8"/>
<accession>A0A2N3UCX8</accession>
<feature type="region of interest" description="Disordered" evidence="1">
    <location>
        <begin position="22"/>
        <end position="50"/>
    </location>
</feature>
<gene>
    <name evidence="2" type="ORF">BD749_2336</name>
</gene>
<sequence length="50" mass="5856">MLSVNLLKKEINRYKLLPERLMRNRDSNDKQGAVCPLPPSQEFRKAELQS</sequence>
<comment type="caution">
    <text evidence="2">The sequence shown here is derived from an EMBL/GenBank/DDBJ whole genome shotgun (WGS) entry which is preliminary data.</text>
</comment>
<keyword evidence="3" id="KW-1185">Reference proteome</keyword>
<organism evidence="2 3">
    <name type="scientific">Pontibacter ramchanderi</name>
    <dbReference type="NCBI Taxonomy" id="1179743"/>
    <lineage>
        <taxon>Bacteria</taxon>
        <taxon>Pseudomonadati</taxon>
        <taxon>Bacteroidota</taxon>
        <taxon>Cytophagia</taxon>
        <taxon>Cytophagales</taxon>
        <taxon>Hymenobacteraceae</taxon>
        <taxon>Pontibacter</taxon>
    </lineage>
</organism>
<name>A0A2N3UCX8_9BACT</name>
<evidence type="ECO:0000313" key="3">
    <source>
        <dbReference type="Proteomes" id="UP000233782"/>
    </source>
</evidence>
<evidence type="ECO:0000256" key="1">
    <source>
        <dbReference type="SAM" id="MobiDB-lite"/>
    </source>
</evidence>